<evidence type="ECO:0000313" key="1">
    <source>
        <dbReference type="EMBL" id="KAB2109114.1"/>
    </source>
</evidence>
<dbReference type="EMBL" id="PDWZ02000002">
    <property type="protein sequence ID" value="KAB2109114.1"/>
    <property type="molecule type" value="Genomic_DNA"/>
</dbReference>
<reference evidence="1 2" key="1">
    <citation type="journal article" date="2019" name="bioRxiv">
        <title>Genomics, evolutionary history and diagnostics of the Alternaria alternata species group including apple and Asian pear pathotypes.</title>
        <authorList>
            <person name="Armitage A.D."/>
            <person name="Cockerton H.M."/>
            <person name="Sreenivasaprasad S."/>
            <person name="Woodhall J.W."/>
            <person name="Lane C.R."/>
            <person name="Harrison R.J."/>
            <person name="Clarkson J.P."/>
        </authorList>
    </citation>
    <scope>NUCLEOTIDE SEQUENCE [LARGE SCALE GENOMIC DNA]</scope>
    <source>
        <strain evidence="1 2">FERA 650</strain>
    </source>
</reference>
<dbReference type="Proteomes" id="UP000293547">
    <property type="component" value="Unassembled WGS sequence"/>
</dbReference>
<comment type="caution">
    <text evidence="1">The sequence shown here is derived from an EMBL/GenBank/DDBJ whole genome shotgun (WGS) entry which is preliminary data.</text>
</comment>
<organism evidence="1 2">
    <name type="scientific">Alternaria gaisen</name>
    <dbReference type="NCBI Taxonomy" id="167740"/>
    <lineage>
        <taxon>Eukaryota</taxon>
        <taxon>Fungi</taxon>
        <taxon>Dikarya</taxon>
        <taxon>Ascomycota</taxon>
        <taxon>Pezizomycotina</taxon>
        <taxon>Dothideomycetes</taxon>
        <taxon>Pleosporomycetidae</taxon>
        <taxon>Pleosporales</taxon>
        <taxon>Pleosporineae</taxon>
        <taxon>Pleosporaceae</taxon>
        <taxon>Alternaria</taxon>
        <taxon>Alternaria sect. Alternaria</taxon>
    </lineage>
</organism>
<keyword evidence="2" id="KW-1185">Reference proteome</keyword>
<proteinExistence type="predicted"/>
<name>A0ACB6FXI4_9PLEO</name>
<accession>A0ACB6FXI4</accession>
<sequence>MNTLVEYPPNCEFEAVTAAAVATCDALDDVENSIISLPELCSFNPLTIVSRPANCRNNSSDLVSNAAAVVANADWYGVPNKQGQRVYTGYSLDTPLKATVDTACHSSGDYLISAILALRVQLFQLCIEKSTTFGIFTTTTESLTDCIYAGYQQWGSFISTNDANLTAFKEVGGKSLSWHGIADDLIPFGGST</sequence>
<evidence type="ECO:0000313" key="2">
    <source>
        <dbReference type="Proteomes" id="UP000293547"/>
    </source>
</evidence>
<gene>
    <name evidence="1" type="ORF">AG0111_0g2787</name>
</gene>
<protein>
    <submittedName>
        <fullName evidence="1">Uncharacterized protein</fullName>
    </submittedName>
</protein>